<dbReference type="NCBIfam" id="TIGR02337">
    <property type="entry name" value="HpaR"/>
    <property type="match status" value="1"/>
</dbReference>
<protein>
    <submittedName>
        <fullName evidence="2">Homoprotocatechuate degradation operon regulator, HpaR</fullName>
    </submittedName>
</protein>
<dbReference type="InterPro" id="IPR036390">
    <property type="entry name" value="WH_DNA-bd_sf"/>
</dbReference>
<dbReference type="PANTHER" id="PTHR33164:SF13">
    <property type="entry name" value="4-HYDROXYPHENYLACETATE CATABOLISM PROTEIN"/>
    <property type="match status" value="1"/>
</dbReference>
<evidence type="ECO:0000259" key="1">
    <source>
        <dbReference type="PROSITE" id="PS50995"/>
    </source>
</evidence>
<gene>
    <name evidence="2" type="ORF">GCM10007927_03070</name>
</gene>
<dbReference type="Gene3D" id="1.10.10.10">
    <property type="entry name" value="Winged helix-like DNA-binding domain superfamily/Winged helix DNA-binding domain"/>
    <property type="match status" value="1"/>
</dbReference>
<feature type="domain" description="HTH marR-type" evidence="1">
    <location>
        <begin position="14"/>
        <end position="146"/>
    </location>
</feature>
<dbReference type="RefSeq" id="WP_284369876.1">
    <property type="nucleotide sequence ID" value="NZ_BAABWP010000005.1"/>
</dbReference>
<reference evidence="2" key="2">
    <citation type="submission" date="2023-01" db="EMBL/GenBank/DDBJ databases">
        <title>Draft genome sequence of Sulfitobacter pacificus strain NBRC 109915.</title>
        <authorList>
            <person name="Sun Q."/>
            <person name="Mori K."/>
        </authorList>
    </citation>
    <scope>NUCLEOTIDE SEQUENCE</scope>
    <source>
        <strain evidence="2">NBRC 109915</strain>
    </source>
</reference>
<name>A0ABQ5VDB9_9RHOB</name>
<dbReference type="SUPFAM" id="SSF46785">
    <property type="entry name" value="Winged helix' DNA-binding domain"/>
    <property type="match status" value="1"/>
</dbReference>
<organism evidence="2 3">
    <name type="scientific">Sulfitobacter pacificus</name>
    <dbReference type="NCBI Taxonomy" id="1499314"/>
    <lineage>
        <taxon>Bacteria</taxon>
        <taxon>Pseudomonadati</taxon>
        <taxon>Pseudomonadota</taxon>
        <taxon>Alphaproteobacteria</taxon>
        <taxon>Rhodobacterales</taxon>
        <taxon>Roseobacteraceae</taxon>
        <taxon>Sulfitobacter</taxon>
    </lineage>
</organism>
<dbReference type="InterPro" id="IPR036388">
    <property type="entry name" value="WH-like_DNA-bd_sf"/>
</dbReference>
<dbReference type="PRINTS" id="PR00598">
    <property type="entry name" value="HTHMARR"/>
</dbReference>
<evidence type="ECO:0000313" key="2">
    <source>
        <dbReference type="EMBL" id="GLQ25504.1"/>
    </source>
</evidence>
<evidence type="ECO:0000313" key="3">
    <source>
        <dbReference type="Proteomes" id="UP001161388"/>
    </source>
</evidence>
<dbReference type="Proteomes" id="UP001161388">
    <property type="component" value="Unassembled WGS sequence"/>
</dbReference>
<dbReference type="PANTHER" id="PTHR33164">
    <property type="entry name" value="TRANSCRIPTIONAL REGULATOR, MARR FAMILY"/>
    <property type="match status" value="1"/>
</dbReference>
<proteinExistence type="predicted"/>
<dbReference type="PROSITE" id="PS50995">
    <property type="entry name" value="HTH_MARR_2"/>
    <property type="match status" value="1"/>
</dbReference>
<dbReference type="Pfam" id="PF01047">
    <property type="entry name" value="MarR"/>
    <property type="match status" value="1"/>
</dbReference>
<accession>A0ABQ5VDB9</accession>
<dbReference type="InterPro" id="IPR039422">
    <property type="entry name" value="MarR/SlyA-like"/>
</dbReference>
<dbReference type="InterPro" id="IPR012712">
    <property type="entry name" value="HpaR/FarR"/>
</dbReference>
<keyword evidence="3" id="KW-1185">Reference proteome</keyword>
<dbReference type="InterPro" id="IPR000835">
    <property type="entry name" value="HTH_MarR-typ"/>
</dbReference>
<reference evidence="2" key="1">
    <citation type="journal article" date="2014" name="Int. J. Syst. Evol. Microbiol.">
        <title>Complete genome of a new Firmicutes species belonging to the dominant human colonic microbiota ('Ruminococcus bicirculans') reveals two chromosomes and a selective capacity to utilize plant glucans.</title>
        <authorList>
            <consortium name="NISC Comparative Sequencing Program"/>
            <person name="Wegmann U."/>
            <person name="Louis P."/>
            <person name="Goesmann A."/>
            <person name="Henrissat B."/>
            <person name="Duncan S.H."/>
            <person name="Flint H.J."/>
        </authorList>
    </citation>
    <scope>NUCLEOTIDE SEQUENCE</scope>
    <source>
        <strain evidence="2">NBRC 109915</strain>
    </source>
</reference>
<comment type="caution">
    <text evidence="2">The sequence shown here is derived from an EMBL/GenBank/DDBJ whole genome shotgun (WGS) entry which is preliminary data.</text>
</comment>
<dbReference type="SMART" id="SM00347">
    <property type="entry name" value="HTH_MARR"/>
    <property type="match status" value="1"/>
</dbReference>
<sequence>MTKDSKQGQLPDTERSLPIALIRAREKVMAPIREMLSETGITEQQWRVLRVLSEHDSLDATEVADRASLHQPSLTRILKTLGEKGFITRSQDAQDRRRQVVMLTKQGHGVIESNMDHATRIAEALRAALGSKSFDQLLNLLAQLDDFSFEAPAKAKDQSPPSV</sequence>
<dbReference type="EMBL" id="BSNL01000001">
    <property type="protein sequence ID" value="GLQ25504.1"/>
    <property type="molecule type" value="Genomic_DNA"/>
</dbReference>